<gene>
    <name evidence="2" type="ORF">RCL2_000847900</name>
    <name evidence="1" type="ORF">RclHR1_19920001</name>
</gene>
<protein>
    <submittedName>
        <fullName evidence="1">Uncharacterized protein</fullName>
    </submittedName>
</protein>
<comment type="caution">
    <text evidence="1">The sequence shown here is derived from an EMBL/GenBank/DDBJ whole genome shotgun (WGS) entry which is preliminary data.</text>
</comment>
<reference evidence="1 3" key="1">
    <citation type="submission" date="2017-11" db="EMBL/GenBank/DDBJ databases">
        <title>The genome of Rhizophagus clarus HR1 reveals common genetic basis of auxotrophy among arbuscular mycorrhizal fungi.</title>
        <authorList>
            <person name="Kobayashi Y."/>
        </authorList>
    </citation>
    <scope>NUCLEOTIDE SEQUENCE [LARGE SCALE GENOMIC DNA]</scope>
    <source>
        <strain evidence="1 3">HR1</strain>
    </source>
</reference>
<reference evidence="2" key="2">
    <citation type="submission" date="2019-10" db="EMBL/GenBank/DDBJ databases">
        <title>Conservation and host-specific expression of non-tandemly repeated heterogenous ribosome RNA gene in arbuscular mycorrhizal fungi.</title>
        <authorList>
            <person name="Maeda T."/>
            <person name="Kobayashi Y."/>
            <person name="Nakagawa T."/>
            <person name="Ezawa T."/>
            <person name="Yamaguchi K."/>
            <person name="Bino T."/>
            <person name="Nishimoto Y."/>
            <person name="Shigenobu S."/>
            <person name="Kawaguchi M."/>
        </authorList>
    </citation>
    <scope>NUCLEOTIDE SEQUENCE</scope>
    <source>
        <strain evidence="2">HR1</strain>
    </source>
</reference>
<dbReference type="Proteomes" id="UP000247702">
    <property type="component" value="Unassembled WGS sequence"/>
</dbReference>
<evidence type="ECO:0000313" key="2">
    <source>
        <dbReference type="EMBL" id="GES81226.1"/>
    </source>
</evidence>
<evidence type="ECO:0000313" key="1">
    <source>
        <dbReference type="EMBL" id="GBB92265.1"/>
    </source>
</evidence>
<evidence type="ECO:0000313" key="3">
    <source>
        <dbReference type="Proteomes" id="UP000247702"/>
    </source>
</evidence>
<proteinExistence type="predicted"/>
<dbReference type="EMBL" id="BEXD01001104">
    <property type="protein sequence ID" value="GBB92265.1"/>
    <property type="molecule type" value="Genomic_DNA"/>
</dbReference>
<dbReference type="AlphaFoldDB" id="A0A2Z6QS36"/>
<dbReference type="Proteomes" id="UP000615446">
    <property type="component" value="Unassembled WGS sequence"/>
</dbReference>
<name>A0A2Z6QS36_9GLOM</name>
<organism evidence="1 3">
    <name type="scientific">Rhizophagus clarus</name>
    <dbReference type="NCBI Taxonomy" id="94130"/>
    <lineage>
        <taxon>Eukaryota</taxon>
        <taxon>Fungi</taxon>
        <taxon>Fungi incertae sedis</taxon>
        <taxon>Mucoromycota</taxon>
        <taxon>Glomeromycotina</taxon>
        <taxon>Glomeromycetes</taxon>
        <taxon>Glomerales</taxon>
        <taxon>Glomeraceae</taxon>
        <taxon>Rhizophagus</taxon>
    </lineage>
</organism>
<keyword evidence="3" id="KW-1185">Reference proteome</keyword>
<dbReference type="EMBL" id="BLAL01000054">
    <property type="protein sequence ID" value="GES81226.1"/>
    <property type="molecule type" value="Genomic_DNA"/>
</dbReference>
<accession>A0A2Z6QS36</accession>
<sequence length="168" mass="18619">MFSSYVSQYGTHLLTSEASALQLKLAKEEMPGVLKHQIKALLHDLLLQLPQLCEGITVVTARAAELFDNFADYRIDLGLLQHKLKASTQQVVAANILGTLYHLSSAAFLDTVVFPILDQLSREMKKQIAAINNLHQSDTKVATNKGKSVCIYPPDDSPKMDIDMEITH</sequence>